<dbReference type="Proteomes" id="UP000067523">
    <property type="component" value="Chromosome"/>
</dbReference>
<evidence type="ECO:0000313" key="2">
    <source>
        <dbReference type="Proteomes" id="UP000067523"/>
    </source>
</evidence>
<protein>
    <submittedName>
        <fullName evidence="1">Uncharacterized protein</fullName>
    </submittedName>
</protein>
<keyword evidence="2" id="KW-1185">Reference proteome</keyword>
<reference evidence="2" key="1">
    <citation type="submission" date="2015-12" db="EMBL/GenBank/DDBJ databases">
        <authorList>
            <person name="Lauer A."/>
            <person name="Humrighouse B."/>
            <person name="Loparev V."/>
            <person name="Shewmaker P.L."/>
            <person name="Whitney A.M."/>
            <person name="McLaughlin R.W."/>
        </authorList>
    </citation>
    <scope>NUCLEOTIDE SEQUENCE [LARGE SCALE GENOMIC DNA]</scope>
    <source>
        <strain evidence="2">LMG 26678</strain>
    </source>
</reference>
<gene>
    <name evidence="1" type="ORF">ATZ35_15405</name>
</gene>
<organism evidence="1 2">
    <name type="scientific">Enterococcus rotai</name>
    <dbReference type="NCBI Taxonomy" id="118060"/>
    <lineage>
        <taxon>Bacteria</taxon>
        <taxon>Bacillati</taxon>
        <taxon>Bacillota</taxon>
        <taxon>Bacilli</taxon>
        <taxon>Lactobacillales</taxon>
        <taxon>Enterococcaceae</taxon>
        <taxon>Enterococcus</taxon>
    </lineage>
</organism>
<evidence type="ECO:0000313" key="1">
    <source>
        <dbReference type="EMBL" id="ALS38481.1"/>
    </source>
</evidence>
<dbReference type="EMBL" id="CP013655">
    <property type="protein sequence ID" value="ALS38481.1"/>
    <property type="molecule type" value="Genomic_DNA"/>
</dbReference>
<dbReference type="AlphaFoldDB" id="A0A0U2XIM6"/>
<proteinExistence type="predicted"/>
<dbReference type="RefSeq" id="WP_208928029.1">
    <property type="nucleotide sequence ID" value="NZ_CP013655.1"/>
</dbReference>
<dbReference type="KEGG" id="erx:ATZ35_15405"/>
<sequence length="132" mass="15060">MNSEILKEQMVVLGMCIYGAKNFVGMDMDYKEYDKGSNFLEYTGGSLSVALNSVDLDEYDEKYWVDSLLEGIRILLSLEDVFADTECLLISVSSIPSDILEGLSFYPKDTVAEIIKEEIKDERFKNIRIDFI</sequence>
<accession>A0A0U2XIM6</accession>
<name>A0A0U2XIM6_9ENTE</name>